<evidence type="ECO:0000256" key="4">
    <source>
        <dbReference type="ARBA" id="ARBA00022448"/>
    </source>
</evidence>
<dbReference type="PATRIC" id="fig|380242.3.peg.3715"/>
<proteinExistence type="inferred from homology"/>
<dbReference type="InterPro" id="IPR018035">
    <property type="entry name" value="Flagellar_FliH/T3SS_HrpE"/>
</dbReference>
<keyword evidence="6" id="KW-0653">Protein transport</keyword>
<comment type="similarity">
    <text evidence="2">Belongs to the FliH family.</text>
</comment>
<comment type="function">
    <text evidence="1">Needed for flagellar regrowth and assembly.</text>
</comment>
<keyword evidence="10" id="KW-1185">Reference proteome</keyword>
<evidence type="ECO:0000256" key="5">
    <source>
        <dbReference type="ARBA" id="ARBA00022795"/>
    </source>
</evidence>
<dbReference type="PANTHER" id="PTHR34982:SF1">
    <property type="entry name" value="FLAGELLAR ASSEMBLY PROTEIN FLIH"/>
    <property type="match status" value="1"/>
</dbReference>
<keyword evidence="7" id="KW-1006">Bacterial flagellum protein export</keyword>
<dbReference type="GO" id="GO:0015031">
    <property type="term" value="P:protein transport"/>
    <property type="evidence" value="ECO:0007669"/>
    <property type="project" value="UniProtKB-KW"/>
</dbReference>
<evidence type="ECO:0000313" key="9">
    <source>
        <dbReference type="EMBL" id="KKO18280.1"/>
    </source>
</evidence>
<evidence type="ECO:0000256" key="3">
    <source>
        <dbReference type="ARBA" id="ARBA00016507"/>
    </source>
</evidence>
<dbReference type="GO" id="GO:0044781">
    <property type="term" value="P:bacterial-type flagellum organization"/>
    <property type="evidence" value="ECO:0007669"/>
    <property type="project" value="UniProtKB-KW"/>
</dbReference>
<accession>A0A0M2URL4</accession>
<evidence type="ECO:0000313" key="10">
    <source>
        <dbReference type="Proteomes" id="UP000034954"/>
    </source>
</evidence>
<reference evidence="9 10" key="1">
    <citation type="journal article" date="2013" name="BMC Microbiol.">
        <title>Identification of the type II cytochrome c maturation pathway in anammox bacteria by comparative genomics.</title>
        <authorList>
            <person name="Ferousi C."/>
            <person name="Speth D.R."/>
            <person name="Reimann J."/>
            <person name="Op den Camp H.J."/>
            <person name="Allen J.W."/>
            <person name="Keltjens J.T."/>
            <person name="Jetten M.S."/>
        </authorList>
    </citation>
    <scope>NUCLEOTIDE SEQUENCE [LARGE SCALE GENOMIC DNA]</scope>
    <source>
        <strain evidence="9">RU1</strain>
    </source>
</reference>
<feature type="domain" description="Flagellar assembly protein FliH/Type III secretion system HrpE" evidence="8">
    <location>
        <begin position="87"/>
        <end position="211"/>
    </location>
</feature>
<evidence type="ECO:0000259" key="8">
    <source>
        <dbReference type="Pfam" id="PF02108"/>
    </source>
</evidence>
<comment type="caution">
    <text evidence="9">The sequence shown here is derived from an EMBL/GenBank/DDBJ whole genome shotgun (WGS) entry which is preliminary data.</text>
</comment>
<dbReference type="InterPro" id="IPR051472">
    <property type="entry name" value="T3SS_Stator/FliH"/>
</dbReference>
<evidence type="ECO:0000256" key="6">
    <source>
        <dbReference type="ARBA" id="ARBA00022927"/>
    </source>
</evidence>
<dbReference type="PANTHER" id="PTHR34982">
    <property type="entry name" value="YOP PROTEINS TRANSLOCATION PROTEIN L"/>
    <property type="match status" value="1"/>
</dbReference>
<dbReference type="Proteomes" id="UP000034954">
    <property type="component" value="Unassembled WGS sequence"/>
</dbReference>
<dbReference type="GO" id="GO:0005829">
    <property type="term" value="C:cytosol"/>
    <property type="evidence" value="ECO:0007669"/>
    <property type="project" value="TreeGrafter"/>
</dbReference>
<protein>
    <recommendedName>
        <fullName evidence="3">Flagellar assembly protein FliH</fullName>
    </recommendedName>
</protein>
<keyword evidence="4" id="KW-0813">Transport</keyword>
<sequence length="227" mass="26127">MKSKKVYISPAVKGVHILQSVEHQSNPSPKDYELKEDCEKEKEKDNEKMIAEFKAREDEAYRNGKLDAEKGFQRELEEIKNNNASLITMLHDAVKHFVERREKLWEECEPEIMNLVLAIAGKAVGYEIKNDSMNVTQQVMKDALTYAKEKKIIVIRLSCDDVKKMNESEEIKIAEQSIKFIEDKTISPGGCVIETDFGSIDSRIETRWEEIIKALSENKNDKTAHSF</sequence>
<evidence type="ECO:0000256" key="1">
    <source>
        <dbReference type="ARBA" id="ARBA00003041"/>
    </source>
</evidence>
<dbReference type="AlphaFoldDB" id="A0A0M2URL4"/>
<evidence type="ECO:0000256" key="7">
    <source>
        <dbReference type="ARBA" id="ARBA00023225"/>
    </source>
</evidence>
<gene>
    <name evidence="9" type="primary">yscL</name>
    <name evidence="9" type="ORF">BROFUL_03007</name>
</gene>
<dbReference type="EMBL" id="LAQJ01000282">
    <property type="protein sequence ID" value="KKO18280.1"/>
    <property type="molecule type" value="Genomic_DNA"/>
</dbReference>
<keyword evidence="5" id="KW-1005">Bacterial flagellum biogenesis</keyword>
<organism evidence="9 10">
    <name type="scientific">Candidatus Brocadia fulgida</name>
    <dbReference type="NCBI Taxonomy" id="380242"/>
    <lineage>
        <taxon>Bacteria</taxon>
        <taxon>Pseudomonadati</taxon>
        <taxon>Planctomycetota</taxon>
        <taxon>Candidatus Brocadiia</taxon>
        <taxon>Candidatus Brocadiales</taxon>
        <taxon>Candidatus Brocadiaceae</taxon>
        <taxon>Candidatus Brocadia</taxon>
    </lineage>
</organism>
<name>A0A0M2URL4_9BACT</name>
<evidence type="ECO:0000256" key="2">
    <source>
        <dbReference type="ARBA" id="ARBA00006602"/>
    </source>
</evidence>
<dbReference type="Pfam" id="PF02108">
    <property type="entry name" value="FliH"/>
    <property type="match status" value="1"/>
</dbReference>